<feature type="region of interest" description="Disordered" evidence="1">
    <location>
        <begin position="51"/>
        <end position="155"/>
    </location>
</feature>
<feature type="compositionally biased region" description="Basic and acidic residues" evidence="1">
    <location>
        <begin position="201"/>
        <end position="227"/>
    </location>
</feature>
<protein>
    <submittedName>
        <fullName evidence="3">Oidioi.mRNA.OKI2018_I69.PAR.g8731.t1.cds</fullName>
    </submittedName>
</protein>
<keyword evidence="2" id="KW-0812">Transmembrane</keyword>
<feature type="compositionally biased region" description="Low complexity" evidence="1">
    <location>
        <begin position="94"/>
        <end position="103"/>
    </location>
</feature>
<evidence type="ECO:0000313" key="3">
    <source>
        <dbReference type="EMBL" id="CAG5077490.1"/>
    </source>
</evidence>
<proteinExistence type="predicted"/>
<sequence>MEEKEENAIHRKGFLENFNELFYERKRASENLCKENLDKLDNLETEIHQNASVSTVELSESQNDHPSSRNGSSSSSSNTSSKKENRYIVEDAESATSSSSSSSDSEDERKIDVSFEKKGKSVESSFHKFYTDSEEESAKVDKSSSENEDQLEVTFEKEPKRVEACIWDEETASDEQSDVEISFQQAPKKVESSFWDEETASDEKSEAADENVFHNEKSEFRAQKPSEPDSIAAPLTSASTFCDTTLEDDTTTGFSLKTTTVFTSECENKEGLATRDIIHTATNEDDKDDLVLKYESSAPGTITFPKKQTFGGVEECFIEFEDPQELKVRKEQQKQLKITTTSRKVETEVESEPEFTFEETKQVHSRVKLKGSDYENDKSPKLNQSLTANMTLQGYTTGFTDGESTHDELGDTIQRHSIFIYKGQNPTWRVGPILNDPRCWLSSSAEGDYESFMKGEKQCRSFHYWMEFGRGGWVRSGIFSIREYGFGAQNLGHCNGTFNAAWKSKVIPGIYDRKVDENGDHYFERTAFAKGTPSMAGIVDGESSDLPPLMMREKVTVRSSADFLVEKSGRVDFKPKEHAPIVPAEDAVDGPGLQRGESFKREEMRLNSDSHDIEKRVPYYLYKHSNCWKIGLTAGAARAVLMTLETDFRKLDRAKWIEVERNTRNSKKMKDSQVLIKKHPFAHNLVQIEASLRSQEPISGIYYELEDQENVWKLTTSIYVTGKFATEWKNATLPGWYDRIDIVRTVSSLWISESTNRLANTSWDPENIFEGFENDVQEHTRPLQDFGLCLLREYTSTADALHYQICDNRTVASFLCENDDLDFAIKTFLNKTFLDENLNSMTEEVEVKQFWKEVISRPDSLPAGWGKIWNRSPRKILDAASQCEKEGSRLFHPARMNDKNFKQNYLPHFTIDILWLDGYQIDDQLMHFQTNEFVREKDLQAVRFAPNWVYHTVSSDGPEDDRIYTNPYKFTFFQKGGYLKSAPGFSKAQFMCMKVIEEYPAIEKFRMIETKIERNGNDALSESDRNFVIAISLVICAFFSISSFIGFYVNSE</sequence>
<feature type="compositionally biased region" description="Basic and acidic residues" evidence="1">
    <location>
        <begin position="107"/>
        <end position="145"/>
    </location>
</feature>
<evidence type="ECO:0000256" key="2">
    <source>
        <dbReference type="SAM" id="Phobius"/>
    </source>
</evidence>
<evidence type="ECO:0000256" key="1">
    <source>
        <dbReference type="SAM" id="MobiDB-lite"/>
    </source>
</evidence>
<dbReference type="Proteomes" id="UP001158576">
    <property type="component" value="Chromosome PAR"/>
</dbReference>
<gene>
    <name evidence="3" type="ORF">OKIOD_LOCUS289</name>
</gene>
<accession>A0ABN7RHC4</accession>
<evidence type="ECO:0000313" key="4">
    <source>
        <dbReference type="Proteomes" id="UP001158576"/>
    </source>
</evidence>
<feature type="compositionally biased region" description="Acidic residues" evidence="1">
    <location>
        <begin position="169"/>
        <end position="178"/>
    </location>
</feature>
<keyword evidence="2" id="KW-1133">Transmembrane helix</keyword>
<dbReference type="EMBL" id="OU015568">
    <property type="protein sequence ID" value="CAG5077490.1"/>
    <property type="molecule type" value="Genomic_DNA"/>
</dbReference>
<keyword evidence="4" id="KW-1185">Reference proteome</keyword>
<keyword evidence="2" id="KW-0472">Membrane</keyword>
<name>A0ABN7RHC4_OIKDI</name>
<feature type="transmembrane region" description="Helical" evidence="2">
    <location>
        <begin position="1027"/>
        <end position="1049"/>
    </location>
</feature>
<organism evidence="3 4">
    <name type="scientific">Oikopleura dioica</name>
    <name type="common">Tunicate</name>
    <dbReference type="NCBI Taxonomy" id="34765"/>
    <lineage>
        <taxon>Eukaryota</taxon>
        <taxon>Metazoa</taxon>
        <taxon>Chordata</taxon>
        <taxon>Tunicata</taxon>
        <taxon>Appendicularia</taxon>
        <taxon>Copelata</taxon>
        <taxon>Oikopleuridae</taxon>
        <taxon>Oikopleura</taxon>
    </lineage>
</organism>
<feature type="compositionally biased region" description="Polar residues" evidence="1">
    <location>
        <begin position="51"/>
        <end position="61"/>
    </location>
</feature>
<feature type="compositionally biased region" description="Low complexity" evidence="1">
    <location>
        <begin position="68"/>
        <end position="80"/>
    </location>
</feature>
<feature type="region of interest" description="Disordered" evidence="1">
    <location>
        <begin position="169"/>
        <end position="235"/>
    </location>
</feature>
<reference evidence="3 4" key="1">
    <citation type="submission" date="2021-04" db="EMBL/GenBank/DDBJ databases">
        <authorList>
            <person name="Bliznina A."/>
        </authorList>
    </citation>
    <scope>NUCLEOTIDE SEQUENCE [LARGE SCALE GENOMIC DNA]</scope>
</reference>